<name>A0A857LL73_9ACTN</name>
<dbReference type="EMBL" id="CP045810">
    <property type="protein sequence ID" value="QHN39390.1"/>
    <property type="molecule type" value="Genomic_DNA"/>
</dbReference>
<proteinExistence type="predicted"/>
<dbReference type="Gene3D" id="1.10.357.10">
    <property type="entry name" value="Tetracycline Repressor, domain 2"/>
    <property type="match status" value="1"/>
</dbReference>
<reference evidence="2" key="1">
    <citation type="journal article" date="2021" name="Nat. Microbiol.">
        <title>Cocultivation of an ultrasmall environmental parasitic bacterium with lytic ability against bacteria associated with wastewater foams.</title>
        <authorList>
            <person name="Batinovic S."/>
            <person name="Rose J.J.A."/>
            <person name="Ratcliffe J."/>
            <person name="Seviour R.J."/>
            <person name="Petrovski S."/>
        </authorList>
    </citation>
    <scope>NUCLEOTIDE SEQUENCE</scope>
    <source>
        <strain evidence="2">CON44</strain>
    </source>
</reference>
<dbReference type="SUPFAM" id="SSF46689">
    <property type="entry name" value="Homeodomain-like"/>
    <property type="match status" value="1"/>
</dbReference>
<evidence type="ECO:0000313" key="2">
    <source>
        <dbReference type="EMBL" id="QHN39390.1"/>
    </source>
</evidence>
<accession>A0A857LL73</accession>
<dbReference type="GO" id="GO:0003677">
    <property type="term" value="F:DNA binding"/>
    <property type="evidence" value="ECO:0007669"/>
    <property type="project" value="UniProtKB-KW"/>
</dbReference>
<dbReference type="AlphaFoldDB" id="A0A857LL73"/>
<organism evidence="2">
    <name type="scientific">Gordonia amarae</name>
    <dbReference type="NCBI Taxonomy" id="36821"/>
    <lineage>
        <taxon>Bacteria</taxon>
        <taxon>Bacillati</taxon>
        <taxon>Actinomycetota</taxon>
        <taxon>Actinomycetes</taxon>
        <taxon>Mycobacteriales</taxon>
        <taxon>Gordoniaceae</taxon>
        <taxon>Gordonia</taxon>
    </lineage>
</organism>
<sequence length="187" mass="20414">MTDQTLAKRARLGVSDWIAASMRLLVTEGPAALKISRLTDTLGVTKGSFYWHFADIAALKSALAEHCEAQQRAAAEHVQALSDLPAAERLDAMVDFISEPRRWSAEAAVRSWSHSDRTLCASIAELDRRLHKAIHQAMLDLGFDGDDAQARASLLLYSGLGYLQAAENTGPPDSETLHRFVALSTAR</sequence>
<protein>
    <submittedName>
        <fullName evidence="2">TetR family transcriptional regulator</fullName>
    </submittedName>
</protein>
<evidence type="ECO:0000256" key="1">
    <source>
        <dbReference type="ARBA" id="ARBA00023125"/>
    </source>
</evidence>
<dbReference type="InterPro" id="IPR009057">
    <property type="entry name" value="Homeodomain-like_sf"/>
</dbReference>
<gene>
    <name evidence="2" type="ORF">GII30_09640</name>
</gene>
<dbReference type="Pfam" id="PF00440">
    <property type="entry name" value="TetR_N"/>
    <property type="match status" value="1"/>
</dbReference>
<dbReference type="RefSeq" id="WP_005187285.1">
    <property type="nucleotide sequence ID" value="NZ_CP045804.1"/>
</dbReference>
<keyword evidence="1" id="KW-0238">DNA-binding</keyword>
<dbReference type="InterPro" id="IPR001647">
    <property type="entry name" value="HTH_TetR"/>
</dbReference>